<feature type="transmembrane region" description="Helical" evidence="10">
    <location>
        <begin position="295"/>
        <end position="314"/>
    </location>
</feature>
<dbReference type="PANTHER" id="PTHR21137">
    <property type="entry name" value="ODORANT RECEPTOR"/>
    <property type="match status" value="1"/>
</dbReference>
<dbReference type="Pfam" id="PF02949">
    <property type="entry name" value="7tm_6"/>
    <property type="match status" value="1"/>
</dbReference>
<keyword evidence="8 10" id="KW-0675">Receptor</keyword>
<feature type="transmembrane region" description="Helical" evidence="10">
    <location>
        <begin position="201"/>
        <end position="222"/>
    </location>
</feature>
<dbReference type="AlphaFoldDB" id="A0A223HD52"/>
<evidence type="ECO:0000256" key="1">
    <source>
        <dbReference type="ARBA" id="ARBA00004651"/>
    </source>
</evidence>
<evidence type="ECO:0000256" key="10">
    <source>
        <dbReference type="RuleBase" id="RU351113"/>
    </source>
</evidence>
<dbReference type="GO" id="GO:0005549">
    <property type="term" value="F:odorant binding"/>
    <property type="evidence" value="ECO:0007669"/>
    <property type="project" value="InterPro"/>
</dbReference>
<gene>
    <name evidence="12" type="primary">OR</name>
</gene>
<evidence type="ECO:0000256" key="3">
    <source>
        <dbReference type="ARBA" id="ARBA00022606"/>
    </source>
</evidence>
<evidence type="ECO:0000256" key="2">
    <source>
        <dbReference type="ARBA" id="ARBA00022475"/>
    </source>
</evidence>
<feature type="transmembrane region" description="Helical" evidence="10">
    <location>
        <begin position="63"/>
        <end position="86"/>
    </location>
</feature>
<feature type="transmembrane region" description="Helical" evidence="10">
    <location>
        <begin position="320"/>
        <end position="341"/>
    </location>
</feature>
<keyword evidence="5 10" id="KW-0552">Olfaction</keyword>
<proteinExistence type="evidence at transcript level"/>
<protein>
    <recommendedName>
        <fullName evidence="10">Odorant receptor</fullName>
    </recommendedName>
</protein>
<keyword evidence="7 10" id="KW-0472">Membrane</keyword>
<feature type="transmembrane region" description="Helical" evidence="10">
    <location>
        <begin position="155"/>
        <end position="181"/>
    </location>
</feature>
<sequence length="424" mass="49467">MAPKLSDSAKSTPSFKQSDRFKQPNNSKQSDGFKQSDSFKQNRFCWSVFGLWPGKIPEKYYKFFSFAYLMISYVVYNALLTLNLYHTPRRIETLIREIIFTFTEIAVGSKLSMILFKRNKIAAIFEMIDREEFKGNDDIAREIVVKHNDYYKKYLLLNTVLSNFTYFSQVLFPVFGFWFFGNTLDLPICKYYFLSDETRDYYFTSIFLYQSFFMYGHMMYNVNIDTLIAGFMVLAIGQVKVLCHDLENLKTDKSVGGQSIIDLQQQYKLRKILNHYELLLEYCDRFQDVIGRTMFVQYGIGSGIICVIMCGLLLPSSLETQMFMVGYFMAMNLQIFVPAWLGTQLTYESEALTTAAYKSEWLPRSERYKSSIKLMMERAKNPVIITGLKIFPLSLATYIQIMKTAYSCFALLRIIQDRQEQTGA</sequence>
<feature type="region of interest" description="Disordered" evidence="11">
    <location>
        <begin position="1"/>
        <end position="35"/>
    </location>
</feature>
<evidence type="ECO:0000256" key="8">
    <source>
        <dbReference type="ARBA" id="ARBA00023170"/>
    </source>
</evidence>
<dbReference type="GO" id="GO:0007165">
    <property type="term" value="P:signal transduction"/>
    <property type="evidence" value="ECO:0007669"/>
    <property type="project" value="UniProtKB-KW"/>
</dbReference>
<evidence type="ECO:0000256" key="7">
    <source>
        <dbReference type="ARBA" id="ARBA00023136"/>
    </source>
</evidence>
<evidence type="ECO:0000256" key="6">
    <source>
        <dbReference type="ARBA" id="ARBA00022989"/>
    </source>
</evidence>
<comment type="caution">
    <text evidence="10">Lacks conserved residue(s) required for the propagation of feature annotation.</text>
</comment>
<accession>A0A223HD52</accession>
<feature type="compositionally biased region" description="Polar residues" evidence="11">
    <location>
        <begin position="23"/>
        <end position="35"/>
    </location>
</feature>
<reference evidence="12" key="1">
    <citation type="journal article" date="2017" name="Sci. Rep.">
        <title>Antennal transcriptomes of three tortricid moths reveal putative conserved chemosensory receptors for social and habitat olfactory cues.</title>
        <authorList>
            <person name="Gonzalez F."/>
            <person name="Witzgall P."/>
            <person name="Walker W.B."/>
        </authorList>
    </citation>
    <scope>NUCLEOTIDE SEQUENCE</scope>
</reference>
<dbReference type="GO" id="GO:0005886">
    <property type="term" value="C:plasma membrane"/>
    <property type="evidence" value="ECO:0007669"/>
    <property type="project" value="UniProtKB-SubCell"/>
</dbReference>
<evidence type="ECO:0000256" key="9">
    <source>
        <dbReference type="ARBA" id="ARBA00023224"/>
    </source>
</evidence>
<evidence type="ECO:0000256" key="5">
    <source>
        <dbReference type="ARBA" id="ARBA00022725"/>
    </source>
</evidence>
<keyword evidence="3 10" id="KW-0716">Sensory transduction</keyword>
<keyword evidence="6 10" id="KW-1133">Transmembrane helix</keyword>
<comment type="subcellular location">
    <subcellularLocation>
        <location evidence="1 10">Cell membrane</location>
        <topology evidence="1 10">Multi-pass membrane protein</topology>
    </subcellularLocation>
</comment>
<evidence type="ECO:0000313" key="12">
    <source>
        <dbReference type="EMBL" id="AST36305.1"/>
    </source>
</evidence>
<keyword evidence="2" id="KW-1003">Cell membrane</keyword>
<organism evidence="12">
    <name type="scientific">Cydia fagiglandana</name>
    <dbReference type="NCBI Taxonomy" id="1458189"/>
    <lineage>
        <taxon>Eukaryota</taxon>
        <taxon>Metazoa</taxon>
        <taxon>Ecdysozoa</taxon>
        <taxon>Arthropoda</taxon>
        <taxon>Hexapoda</taxon>
        <taxon>Insecta</taxon>
        <taxon>Pterygota</taxon>
        <taxon>Neoptera</taxon>
        <taxon>Endopterygota</taxon>
        <taxon>Lepidoptera</taxon>
        <taxon>Glossata</taxon>
        <taxon>Ditrysia</taxon>
        <taxon>Tortricoidea</taxon>
        <taxon>Tortricidae</taxon>
        <taxon>Olethreutinae</taxon>
        <taxon>Grapholitini</taxon>
        <taxon>Cydia</taxon>
    </lineage>
</organism>
<keyword evidence="9 10" id="KW-0807">Transducer</keyword>
<keyword evidence="4 10" id="KW-0812">Transmembrane</keyword>
<dbReference type="InterPro" id="IPR004117">
    <property type="entry name" value="7tm6_olfct_rcpt"/>
</dbReference>
<name>A0A223HD52_9NEOP</name>
<evidence type="ECO:0000256" key="11">
    <source>
        <dbReference type="SAM" id="MobiDB-lite"/>
    </source>
</evidence>
<dbReference type="PANTHER" id="PTHR21137:SF35">
    <property type="entry name" value="ODORANT RECEPTOR 19A-RELATED"/>
    <property type="match status" value="1"/>
</dbReference>
<comment type="similarity">
    <text evidence="10">Belongs to the insect chemoreceptor superfamily. Heteromeric odorant receptor channel (TC 1.A.69) family.</text>
</comment>
<dbReference type="EMBL" id="KY283646">
    <property type="protein sequence ID" value="AST36305.1"/>
    <property type="molecule type" value="mRNA"/>
</dbReference>
<evidence type="ECO:0000256" key="4">
    <source>
        <dbReference type="ARBA" id="ARBA00022692"/>
    </source>
</evidence>
<dbReference type="GO" id="GO:0004984">
    <property type="term" value="F:olfactory receptor activity"/>
    <property type="evidence" value="ECO:0007669"/>
    <property type="project" value="InterPro"/>
</dbReference>